<organism evidence="1 2">
    <name type="scientific">Solirubrobacter deserti</name>
    <dbReference type="NCBI Taxonomy" id="2282478"/>
    <lineage>
        <taxon>Bacteria</taxon>
        <taxon>Bacillati</taxon>
        <taxon>Actinomycetota</taxon>
        <taxon>Thermoleophilia</taxon>
        <taxon>Solirubrobacterales</taxon>
        <taxon>Solirubrobacteraceae</taxon>
        <taxon>Solirubrobacter</taxon>
    </lineage>
</organism>
<name>A0ABT4RDQ4_9ACTN</name>
<dbReference type="RefSeq" id="WP_202955347.1">
    <property type="nucleotide sequence ID" value="NZ_JAPCID010000004.1"/>
</dbReference>
<reference evidence="1" key="1">
    <citation type="submission" date="2022-10" db="EMBL/GenBank/DDBJ databases">
        <title>The WGS of Solirubrobacter sp. CPCC 204708.</title>
        <authorList>
            <person name="Jiang Z."/>
        </authorList>
    </citation>
    <scope>NUCLEOTIDE SEQUENCE</scope>
    <source>
        <strain evidence="1">CPCC 204708</strain>
    </source>
</reference>
<evidence type="ECO:0008006" key="3">
    <source>
        <dbReference type="Google" id="ProtNLM"/>
    </source>
</evidence>
<keyword evidence="2" id="KW-1185">Reference proteome</keyword>
<dbReference type="Proteomes" id="UP001147700">
    <property type="component" value="Unassembled WGS sequence"/>
</dbReference>
<accession>A0ABT4RDQ4</accession>
<sequence length="289" mass="32389">MLFKRRRSGPPDWALYFSEAEWREFERVVRAEITPRGISGSIHDGQLTYGKARYGLGNLAQMCHGEPLALWPDIVARHFAITSDIPEELEGIPKARLIDDGYLARLPDDRVTRRVAEDLQLVLSWDQPDRVATPHRDEVFARGEPDDLFAEAIENARAEEELELERHEIPVGDDVVELFALTGASHFTATHALWADEFDPPGSEHGTLVAVPNRHTVLAHPIRAMSMVGSLGVMLDLARRMEQEGPGSISPHLYWLREGRLERLDARITDAGIEFAPSAEFGAMMARLA</sequence>
<evidence type="ECO:0000313" key="1">
    <source>
        <dbReference type="EMBL" id="MDA0136506.1"/>
    </source>
</evidence>
<comment type="caution">
    <text evidence="1">The sequence shown here is derived from an EMBL/GenBank/DDBJ whole genome shotgun (WGS) entry which is preliminary data.</text>
</comment>
<dbReference type="EMBL" id="JAPCID010000004">
    <property type="protein sequence ID" value="MDA0136506.1"/>
    <property type="molecule type" value="Genomic_DNA"/>
</dbReference>
<proteinExistence type="predicted"/>
<protein>
    <recommendedName>
        <fullName evidence="3">DUF4238 domain-containing protein</fullName>
    </recommendedName>
</protein>
<evidence type="ECO:0000313" key="2">
    <source>
        <dbReference type="Proteomes" id="UP001147700"/>
    </source>
</evidence>
<gene>
    <name evidence="1" type="ORF">OJ962_03285</name>
</gene>